<keyword evidence="3" id="KW-1185">Reference proteome</keyword>
<accession>A0ABW3EKB9</accession>
<dbReference type="PANTHER" id="PTHR43689:SF8">
    <property type="entry name" value="ALPHA_BETA-HYDROLASES SUPERFAMILY PROTEIN"/>
    <property type="match status" value="1"/>
</dbReference>
<organism evidence="2 3">
    <name type="scientific">Actinomadura sediminis</name>
    <dbReference type="NCBI Taxonomy" id="1038904"/>
    <lineage>
        <taxon>Bacteria</taxon>
        <taxon>Bacillati</taxon>
        <taxon>Actinomycetota</taxon>
        <taxon>Actinomycetes</taxon>
        <taxon>Streptosporangiales</taxon>
        <taxon>Thermomonosporaceae</taxon>
        <taxon>Actinomadura</taxon>
    </lineage>
</organism>
<gene>
    <name evidence="2" type="ORF">ACFQ11_09515</name>
</gene>
<dbReference type="PANTHER" id="PTHR43689">
    <property type="entry name" value="HYDROLASE"/>
    <property type="match status" value="1"/>
</dbReference>
<dbReference type="RefSeq" id="WP_378297626.1">
    <property type="nucleotide sequence ID" value="NZ_JBHTJA010000012.1"/>
</dbReference>
<feature type="domain" description="AB hydrolase-1" evidence="1">
    <location>
        <begin position="5"/>
        <end position="232"/>
    </location>
</feature>
<keyword evidence="2" id="KW-0378">Hydrolase</keyword>
<sequence>MSAPVLMLHGIGGCAASFDDQVPAFEAAGHRVTAWDAPGYGPSPDPASAPGMSGYAEAAAALVDEPAHVVGVSWGGVIATRLAAERPGLVRSLVLVGSSRGSGRTPGGRAAMAARGPELRRLGPAEFAARRGPRLLSPEAPPDLVYRVVSAMARAIRMPGYAFAAAAMAGTDHSAVLGTLDVPALVLAGDRDTVTGPDESRAIAAALPGARLEILPGAGHATNQERPDEFNRIVLGFLAEVER</sequence>
<dbReference type="Proteomes" id="UP001596972">
    <property type="component" value="Unassembled WGS sequence"/>
</dbReference>
<evidence type="ECO:0000259" key="1">
    <source>
        <dbReference type="Pfam" id="PF12697"/>
    </source>
</evidence>
<evidence type="ECO:0000313" key="3">
    <source>
        <dbReference type="Proteomes" id="UP001596972"/>
    </source>
</evidence>
<dbReference type="InterPro" id="IPR000639">
    <property type="entry name" value="Epox_hydrolase-like"/>
</dbReference>
<comment type="caution">
    <text evidence="2">The sequence shown here is derived from an EMBL/GenBank/DDBJ whole genome shotgun (WGS) entry which is preliminary data.</text>
</comment>
<name>A0ABW3EKB9_9ACTN</name>
<dbReference type="PRINTS" id="PR00412">
    <property type="entry name" value="EPOXHYDRLASE"/>
</dbReference>
<dbReference type="EMBL" id="JBHTJA010000012">
    <property type="protein sequence ID" value="MFD0900627.1"/>
    <property type="molecule type" value="Genomic_DNA"/>
</dbReference>
<proteinExistence type="predicted"/>
<dbReference type="Gene3D" id="3.40.50.1820">
    <property type="entry name" value="alpha/beta hydrolase"/>
    <property type="match status" value="1"/>
</dbReference>
<dbReference type="SUPFAM" id="SSF53474">
    <property type="entry name" value="alpha/beta-Hydrolases"/>
    <property type="match status" value="1"/>
</dbReference>
<protein>
    <submittedName>
        <fullName evidence="2">Alpha/beta fold hydrolase</fullName>
    </submittedName>
</protein>
<evidence type="ECO:0000313" key="2">
    <source>
        <dbReference type="EMBL" id="MFD0900627.1"/>
    </source>
</evidence>
<dbReference type="GO" id="GO:0016787">
    <property type="term" value="F:hydrolase activity"/>
    <property type="evidence" value="ECO:0007669"/>
    <property type="project" value="UniProtKB-KW"/>
</dbReference>
<dbReference type="InterPro" id="IPR000073">
    <property type="entry name" value="AB_hydrolase_1"/>
</dbReference>
<dbReference type="InterPro" id="IPR029058">
    <property type="entry name" value="AB_hydrolase_fold"/>
</dbReference>
<reference evidence="3" key="1">
    <citation type="journal article" date="2019" name="Int. J. Syst. Evol. Microbiol.">
        <title>The Global Catalogue of Microorganisms (GCM) 10K type strain sequencing project: providing services to taxonomists for standard genome sequencing and annotation.</title>
        <authorList>
            <consortium name="The Broad Institute Genomics Platform"/>
            <consortium name="The Broad Institute Genome Sequencing Center for Infectious Disease"/>
            <person name="Wu L."/>
            <person name="Ma J."/>
        </authorList>
    </citation>
    <scope>NUCLEOTIDE SEQUENCE [LARGE SCALE GENOMIC DNA]</scope>
    <source>
        <strain evidence="3">JCM 31202</strain>
    </source>
</reference>
<dbReference type="Pfam" id="PF12697">
    <property type="entry name" value="Abhydrolase_6"/>
    <property type="match status" value="1"/>
</dbReference>